<comment type="caution">
    <text evidence="2">The sequence shown here is derived from an EMBL/GenBank/DDBJ whole genome shotgun (WGS) entry which is preliminary data.</text>
</comment>
<keyword evidence="2" id="KW-0808">Transferase</keyword>
<protein>
    <submittedName>
        <fullName evidence="2">Glycosyltransferase</fullName>
        <ecNumber evidence="2">2.4.-.-</ecNumber>
    </submittedName>
</protein>
<dbReference type="EMBL" id="JAJAQI010000045">
    <property type="protein sequence ID" value="MCB4824516.1"/>
    <property type="molecule type" value="Genomic_DNA"/>
</dbReference>
<evidence type="ECO:0000313" key="3">
    <source>
        <dbReference type="Proteomes" id="UP001139311"/>
    </source>
</evidence>
<evidence type="ECO:0000259" key="1">
    <source>
        <dbReference type="Pfam" id="PF13579"/>
    </source>
</evidence>
<dbReference type="Pfam" id="PF13579">
    <property type="entry name" value="Glyco_trans_4_4"/>
    <property type="match status" value="1"/>
</dbReference>
<name>A0A9X1LA26_9PROT</name>
<dbReference type="RefSeq" id="WP_226612310.1">
    <property type="nucleotide sequence ID" value="NZ_JAJAQI010000045.1"/>
</dbReference>
<dbReference type="InterPro" id="IPR028098">
    <property type="entry name" value="Glyco_trans_4-like_N"/>
</dbReference>
<keyword evidence="2" id="KW-0328">Glycosyltransferase</keyword>
<dbReference type="PANTHER" id="PTHR12526">
    <property type="entry name" value="GLYCOSYLTRANSFERASE"/>
    <property type="match status" value="1"/>
</dbReference>
<reference evidence="2" key="1">
    <citation type="submission" date="2021-10" db="EMBL/GenBank/DDBJ databases">
        <title>Roseicella aerolatum sp. nov., isolated from aerosols of e-waste dismantling site.</title>
        <authorList>
            <person name="Qin T."/>
        </authorList>
    </citation>
    <scope>NUCLEOTIDE SEQUENCE</scope>
    <source>
        <strain evidence="2">GB24</strain>
    </source>
</reference>
<dbReference type="EC" id="2.4.-.-" evidence="2"/>
<dbReference type="Gene3D" id="3.40.50.2000">
    <property type="entry name" value="Glycogen Phosphorylase B"/>
    <property type="match status" value="2"/>
</dbReference>
<dbReference type="Pfam" id="PF13692">
    <property type="entry name" value="Glyco_trans_1_4"/>
    <property type="match status" value="1"/>
</dbReference>
<dbReference type="Proteomes" id="UP001139311">
    <property type="component" value="Unassembled WGS sequence"/>
</dbReference>
<dbReference type="SUPFAM" id="SSF53756">
    <property type="entry name" value="UDP-Glycosyltransferase/glycogen phosphorylase"/>
    <property type="match status" value="1"/>
</dbReference>
<keyword evidence="3" id="KW-1185">Reference proteome</keyword>
<feature type="domain" description="Glycosyltransferase subfamily 4-like N-terminal" evidence="1">
    <location>
        <begin position="42"/>
        <end position="184"/>
    </location>
</feature>
<dbReference type="AlphaFoldDB" id="A0A9X1LA26"/>
<sequence>MSATEASTPASGEAPPGRPAAVAAPAPLVLLLSAAHPPDDIRVVRKEGAALAAAGWRLRHLAPGGPEAPAELAGVALETFRRGPGWRGRLRAIPGLARRAAASGAAVIHASEPDAWLAALLAARRTGARAVLDVHEHYPSRLDARLPRPLRPLARAVLRLLCRLAGRAADAVVVAKDGLAEDFAVPDRTVAVRNYAMPVAVAPRRHAPGPLTLVHAGAMTRSRGWPQMLQAMACLPATDRLRLIGRFTDGSEPAFAAQAVALGVTHRIECLPWLPHPEALARLAEGDIALVLFQPGEENHRLALPHKLFDAMQAGLPVIAPAFAEEVAGIIRAAGCGVLVDSADPAAIAGAIEGLRDPARRAALGAAGRQAAATRFGWPGEAARLVALYQRLAPLPPAGGAAARPGL</sequence>
<proteinExistence type="predicted"/>
<organism evidence="2 3">
    <name type="scientific">Roseicella aerolata</name>
    <dbReference type="NCBI Taxonomy" id="2883479"/>
    <lineage>
        <taxon>Bacteria</taxon>
        <taxon>Pseudomonadati</taxon>
        <taxon>Pseudomonadota</taxon>
        <taxon>Alphaproteobacteria</taxon>
        <taxon>Acetobacterales</taxon>
        <taxon>Roseomonadaceae</taxon>
        <taxon>Roseicella</taxon>
    </lineage>
</organism>
<accession>A0A9X1LA26</accession>
<gene>
    <name evidence="2" type="ORF">LHA35_22560</name>
</gene>
<dbReference type="GO" id="GO:0016757">
    <property type="term" value="F:glycosyltransferase activity"/>
    <property type="evidence" value="ECO:0007669"/>
    <property type="project" value="UniProtKB-KW"/>
</dbReference>
<evidence type="ECO:0000313" key="2">
    <source>
        <dbReference type="EMBL" id="MCB4824516.1"/>
    </source>
</evidence>